<dbReference type="OrthoDB" id="2934746at2"/>
<keyword evidence="4" id="KW-1185">Reference proteome</keyword>
<gene>
    <name evidence="3" type="ORF">SAMN05192533_102480</name>
</gene>
<evidence type="ECO:0000313" key="4">
    <source>
        <dbReference type="Proteomes" id="UP000198553"/>
    </source>
</evidence>
<keyword evidence="2" id="KW-0812">Transmembrane</keyword>
<sequence>MGGLPAYHPEWLISFWYGTPGVRELNPHYTLFFLAIILLGVIYFKRKQVVVPQPDVEEDRFKHLLTKKNVIEKQMAELELRRAQNNIPEEQYEEKLKVFQKHLEQTKEELHQFTL</sequence>
<protein>
    <submittedName>
        <fullName evidence="3">Uncharacterized protein</fullName>
    </submittedName>
</protein>
<dbReference type="STRING" id="930146.SAMN05192533_102480"/>
<dbReference type="RefSeq" id="WP_090741737.1">
    <property type="nucleotide sequence ID" value="NZ_FOBW01000002.1"/>
</dbReference>
<feature type="coiled-coil region" evidence="1">
    <location>
        <begin position="61"/>
        <end position="109"/>
    </location>
</feature>
<dbReference type="AlphaFoldDB" id="A0A1H7Y299"/>
<dbReference type="EMBL" id="FOBW01000002">
    <property type="protein sequence ID" value="SEM40123.1"/>
    <property type="molecule type" value="Genomic_DNA"/>
</dbReference>
<keyword evidence="1" id="KW-0175">Coiled coil</keyword>
<feature type="transmembrane region" description="Helical" evidence="2">
    <location>
        <begin position="27"/>
        <end position="44"/>
    </location>
</feature>
<name>A0A1H7Y299_9BACI</name>
<organism evidence="3 4">
    <name type="scientific">Mesobacillus persicus</name>
    <dbReference type="NCBI Taxonomy" id="930146"/>
    <lineage>
        <taxon>Bacteria</taxon>
        <taxon>Bacillati</taxon>
        <taxon>Bacillota</taxon>
        <taxon>Bacilli</taxon>
        <taxon>Bacillales</taxon>
        <taxon>Bacillaceae</taxon>
        <taxon>Mesobacillus</taxon>
    </lineage>
</organism>
<dbReference type="Proteomes" id="UP000198553">
    <property type="component" value="Unassembled WGS sequence"/>
</dbReference>
<keyword evidence="2" id="KW-0472">Membrane</keyword>
<proteinExistence type="predicted"/>
<accession>A0A1H7Y299</accession>
<evidence type="ECO:0000256" key="2">
    <source>
        <dbReference type="SAM" id="Phobius"/>
    </source>
</evidence>
<evidence type="ECO:0000256" key="1">
    <source>
        <dbReference type="SAM" id="Coils"/>
    </source>
</evidence>
<evidence type="ECO:0000313" key="3">
    <source>
        <dbReference type="EMBL" id="SEM40123.1"/>
    </source>
</evidence>
<keyword evidence="2" id="KW-1133">Transmembrane helix</keyword>
<reference evidence="3" key="1">
    <citation type="submission" date="2016-10" db="EMBL/GenBank/DDBJ databases">
        <authorList>
            <person name="de Groot N.N."/>
        </authorList>
    </citation>
    <scope>NUCLEOTIDE SEQUENCE [LARGE SCALE GENOMIC DNA]</scope>
    <source>
        <strain evidence="3">B48</strain>
    </source>
</reference>